<protein>
    <submittedName>
        <fullName evidence="3">Uncharacterized protein</fullName>
    </submittedName>
</protein>
<dbReference type="OrthoDB" id="5143471at2"/>
<feature type="region of interest" description="Disordered" evidence="1">
    <location>
        <begin position="196"/>
        <end position="222"/>
    </location>
</feature>
<evidence type="ECO:0000313" key="4">
    <source>
        <dbReference type="Proteomes" id="UP000176288"/>
    </source>
</evidence>
<gene>
    <name evidence="3" type="ORF">BK816_00060</name>
</gene>
<dbReference type="EMBL" id="CP017812">
    <property type="protein sequence ID" value="AOZ71877.1"/>
    <property type="molecule type" value="Genomic_DNA"/>
</dbReference>
<feature type="transmembrane region" description="Helical" evidence="2">
    <location>
        <begin position="146"/>
        <end position="167"/>
    </location>
</feature>
<feature type="compositionally biased region" description="Basic and acidic residues" evidence="1">
    <location>
        <begin position="213"/>
        <end position="222"/>
    </location>
</feature>
<organism evidence="3 4">
    <name type="scientific">Boudabousia tangfeifanii</name>
    <dbReference type="NCBI Taxonomy" id="1912795"/>
    <lineage>
        <taxon>Bacteria</taxon>
        <taxon>Bacillati</taxon>
        <taxon>Actinomycetota</taxon>
        <taxon>Actinomycetes</taxon>
        <taxon>Actinomycetales</taxon>
        <taxon>Actinomycetaceae</taxon>
        <taxon>Boudabousia</taxon>
    </lineage>
</organism>
<evidence type="ECO:0000313" key="3">
    <source>
        <dbReference type="EMBL" id="AOZ71877.1"/>
    </source>
</evidence>
<sequence>MFKRSRSQKAAAQAKELAQSFDKDAVAASVSSFASSAAQMATEAAQKAGVLADQAKEWAAPRAEQAWKETVKVAAPKIEAASEAVRPKVDAAHDKLVSDYLPRVQKAMQDASEAASADVPLRDRAEKVAKVTSKALSEPTKKGHPVLKGLGFTLLAAVLGVAGYVLWRRSQPVEDPWAEEYWADLEAKTEKVDFETEAVEAEERAEEEVANMELKDPEVEAK</sequence>
<keyword evidence="4" id="KW-1185">Reference proteome</keyword>
<feature type="compositionally biased region" description="Acidic residues" evidence="1">
    <location>
        <begin position="196"/>
        <end position="210"/>
    </location>
</feature>
<keyword evidence="2" id="KW-1133">Transmembrane helix</keyword>
<evidence type="ECO:0000256" key="1">
    <source>
        <dbReference type="SAM" id="MobiDB-lite"/>
    </source>
</evidence>
<name>A0A1D9MHW0_9ACTO</name>
<dbReference type="KEGG" id="avu:BK816_00060"/>
<dbReference type="RefSeq" id="WP_071163343.1">
    <property type="nucleotide sequence ID" value="NZ_CP017812.1"/>
</dbReference>
<keyword evidence="2" id="KW-0812">Transmembrane</keyword>
<evidence type="ECO:0000256" key="2">
    <source>
        <dbReference type="SAM" id="Phobius"/>
    </source>
</evidence>
<dbReference type="AlphaFoldDB" id="A0A1D9MHW0"/>
<dbReference type="Proteomes" id="UP000176288">
    <property type="component" value="Chromosome"/>
</dbReference>
<reference evidence="3 4" key="1">
    <citation type="submission" date="2016-10" db="EMBL/GenBank/DDBJ databases">
        <title>Actinomyces aegypiusis sp. nov., isolated from the Aegypius monachus in Qinghai Tibet Plateau China.</title>
        <authorList>
            <person name="Wang Y."/>
        </authorList>
    </citation>
    <scope>NUCLEOTIDE SEQUENCE [LARGE SCALE GENOMIC DNA]</scope>
    <source>
        <strain evidence="3 4">VUL4_3</strain>
    </source>
</reference>
<keyword evidence="2" id="KW-0472">Membrane</keyword>
<accession>A0A1D9MHW0</accession>
<proteinExistence type="predicted"/>
<dbReference type="STRING" id="1912795.BK816_00060"/>